<dbReference type="Proteomes" id="UP000198414">
    <property type="component" value="Unassembled WGS sequence"/>
</dbReference>
<comment type="caution">
    <text evidence="1">The sequence shown here is derived from an EMBL/GenBank/DDBJ whole genome shotgun (WGS) entry which is preliminary data.</text>
</comment>
<protein>
    <submittedName>
        <fullName evidence="1">Uncharacterized protein</fullName>
    </submittedName>
</protein>
<accession>A0A1Z5IVH6</accession>
<reference evidence="1 2" key="1">
    <citation type="submission" date="2015-11" db="EMBL/GenBank/DDBJ databases">
        <title>Draft genome sequences of new species of the genus Lactobacillus isolated from orchardgrass silage.</title>
        <authorList>
            <person name="Tohno M."/>
            <person name="Tanizawa Y."/>
            <person name="Arita M."/>
        </authorList>
    </citation>
    <scope>NUCLEOTIDE SEQUENCE [LARGE SCALE GENOMIC DNA]</scope>
    <source>
        <strain evidence="1 2">IWT25</strain>
    </source>
</reference>
<proteinExistence type="predicted"/>
<dbReference type="AlphaFoldDB" id="A0A1Z5IVH6"/>
<organism evidence="1 2">
    <name type="scientific">Secundilactobacillus pentosiphilus</name>
    <dbReference type="NCBI Taxonomy" id="1714682"/>
    <lineage>
        <taxon>Bacteria</taxon>
        <taxon>Bacillati</taxon>
        <taxon>Bacillota</taxon>
        <taxon>Bacilli</taxon>
        <taxon>Lactobacillales</taxon>
        <taxon>Lactobacillaceae</taxon>
        <taxon>Secundilactobacillus</taxon>
    </lineage>
</organism>
<evidence type="ECO:0000313" key="2">
    <source>
        <dbReference type="Proteomes" id="UP000198414"/>
    </source>
</evidence>
<sequence length="160" mass="18893">MHYSDWDINATCKNAKQVLRQFNEWREEVAHLKLEVSLSAIQYDGMPKSETNENGTENSLIRQIADLDDDRYRLEHQIVMVEKTLDVMGEPTRESQQLSTLLHLRYIERYSVKSCCERLATLFHLDYISESKFHRDENEALLLFVRIYPERDDLIVKIGS</sequence>
<gene>
    <name evidence="1" type="ORF">IWT25_00745</name>
</gene>
<evidence type="ECO:0000313" key="1">
    <source>
        <dbReference type="EMBL" id="GAX05441.1"/>
    </source>
</evidence>
<dbReference type="EMBL" id="BCMI01000005">
    <property type="protein sequence ID" value="GAX05441.1"/>
    <property type="molecule type" value="Genomic_DNA"/>
</dbReference>
<name>A0A1Z5IVH6_9LACO</name>